<sequence>MKKTLTFKRYVTLEQASDIQLTANFILEIEDILRKIEEVKEFTYKGYSDEHLRSQVLLRIKFEVDWR</sequence>
<reference evidence="1" key="2">
    <citation type="journal article" date="2022" name="Sci. Total Environ.">
        <title>Prevalence, transmission, and molecular epidemiology of tet(X)-positive bacteria among humans, animals, and environmental niches in China: An epidemiological, and genomic-based study.</title>
        <authorList>
            <person name="Dong N."/>
            <person name="Zeng Y."/>
            <person name="Cai C."/>
            <person name="Sun C."/>
            <person name="Lu J."/>
            <person name="Liu C."/>
            <person name="Zhou H."/>
            <person name="Sun Q."/>
            <person name="Shu L."/>
            <person name="Wang H."/>
            <person name="Wang Y."/>
            <person name="Wang S."/>
            <person name="Wu C."/>
            <person name="Chan E.W."/>
            <person name="Chen G."/>
            <person name="Shen Z."/>
            <person name="Chen S."/>
            <person name="Zhang R."/>
        </authorList>
    </citation>
    <scope>NUCLEOTIDE SEQUENCE</scope>
    <source>
        <strain evidence="1">R1692</strain>
    </source>
</reference>
<gene>
    <name evidence="1" type="ORF">HX018_10715</name>
</gene>
<protein>
    <submittedName>
        <fullName evidence="1">Uncharacterized protein</fullName>
    </submittedName>
</protein>
<evidence type="ECO:0000313" key="2">
    <source>
        <dbReference type="Proteomes" id="UP001170954"/>
    </source>
</evidence>
<dbReference type="RefSeq" id="WP_286651425.1">
    <property type="nucleotide sequence ID" value="NZ_JACAGK010000027.1"/>
</dbReference>
<keyword evidence="2" id="KW-1185">Reference proteome</keyword>
<reference evidence="1" key="1">
    <citation type="submission" date="2020-06" db="EMBL/GenBank/DDBJ databases">
        <authorList>
            <person name="Dong N."/>
        </authorList>
    </citation>
    <scope>NUCLEOTIDE SEQUENCE</scope>
    <source>
        <strain evidence="1">R1692</strain>
    </source>
</reference>
<dbReference type="Proteomes" id="UP001170954">
    <property type="component" value="Unassembled WGS sequence"/>
</dbReference>
<name>A0ABT7NNF4_9SPHI</name>
<comment type="caution">
    <text evidence="1">The sequence shown here is derived from an EMBL/GenBank/DDBJ whole genome shotgun (WGS) entry which is preliminary data.</text>
</comment>
<organism evidence="1 2">
    <name type="scientific">Sphingobacterium hotanense</name>
    <dbReference type="NCBI Taxonomy" id="649196"/>
    <lineage>
        <taxon>Bacteria</taxon>
        <taxon>Pseudomonadati</taxon>
        <taxon>Bacteroidota</taxon>
        <taxon>Sphingobacteriia</taxon>
        <taxon>Sphingobacteriales</taxon>
        <taxon>Sphingobacteriaceae</taxon>
        <taxon>Sphingobacterium</taxon>
    </lineage>
</organism>
<evidence type="ECO:0000313" key="1">
    <source>
        <dbReference type="EMBL" id="MDM1048711.1"/>
    </source>
</evidence>
<proteinExistence type="predicted"/>
<dbReference type="EMBL" id="JACAGK010000027">
    <property type="protein sequence ID" value="MDM1048711.1"/>
    <property type="molecule type" value="Genomic_DNA"/>
</dbReference>
<accession>A0ABT7NNF4</accession>